<feature type="transmembrane region" description="Helical" evidence="6">
    <location>
        <begin position="175"/>
        <end position="200"/>
    </location>
</feature>
<dbReference type="GO" id="GO:0008137">
    <property type="term" value="F:NADH dehydrogenase (ubiquinone) activity"/>
    <property type="evidence" value="ECO:0007669"/>
    <property type="project" value="InterPro"/>
</dbReference>
<dbReference type="GO" id="GO:0042773">
    <property type="term" value="P:ATP synthesis coupled electron transport"/>
    <property type="evidence" value="ECO:0007669"/>
    <property type="project" value="InterPro"/>
</dbReference>
<feature type="transmembrane region" description="Helical" evidence="6">
    <location>
        <begin position="246"/>
        <end position="265"/>
    </location>
</feature>
<feature type="transmembrane region" description="Helical" evidence="6">
    <location>
        <begin position="350"/>
        <end position="370"/>
    </location>
</feature>
<feature type="transmembrane region" description="Helical" evidence="6">
    <location>
        <begin position="50"/>
        <end position="69"/>
    </location>
</feature>
<reference evidence="8" key="1">
    <citation type="submission" date="2018-05" db="EMBL/GenBank/DDBJ databases">
        <authorList>
            <person name="Lanie J.A."/>
            <person name="Ng W.-L."/>
            <person name="Kazmierczak K.M."/>
            <person name="Andrzejewski T.M."/>
            <person name="Davidsen T.M."/>
            <person name="Wayne K.J."/>
            <person name="Tettelin H."/>
            <person name="Glass J.I."/>
            <person name="Rusch D."/>
            <person name="Podicherti R."/>
            <person name="Tsui H.-C.T."/>
            <person name="Winkler M.E."/>
        </authorList>
    </citation>
    <scope>NUCLEOTIDE SEQUENCE</scope>
</reference>
<dbReference type="InterPro" id="IPR003918">
    <property type="entry name" value="NADH_UbQ_OxRdtase"/>
</dbReference>
<evidence type="ECO:0000256" key="4">
    <source>
        <dbReference type="ARBA" id="ARBA00022989"/>
    </source>
</evidence>
<evidence type="ECO:0000256" key="3">
    <source>
        <dbReference type="ARBA" id="ARBA00022692"/>
    </source>
</evidence>
<protein>
    <recommendedName>
        <fullName evidence="7">NADH:quinone oxidoreductase/Mrp antiporter transmembrane domain-containing protein</fullName>
    </recommendedName>
</protein>
<evidence type="ECO:0000259" key="7">
    <source>
        <dbReference type="Pfam" id="PF00361"/>
    </source>
</evidence>
<dbReference type="Pfam" id="PF00361">
    <property type="entry name" value="Proton_antipo_M"/>
    <property type="match status" value="1"/>
</dbReference>
<dbReference type="InterPro" id="IPR050586">
    <property type="entry name" value="CPA3_Na-H_Antiporter_D"/>
</dbReference>
<feature type="transmembrane region" description="Helical" evidence="6">
    <location>
        <begin position="277"/>
        <end position="296"/>
    </location>
</feature>
<feature type="transmembrane region" description="Helical" evidence="6">
    <location>
        <begin position="317"/>
        <end position="338"/>
    </location>
</feature>
<organism evidence="8">
    <name type="scientific">marine metagenome</name>
    <dbReference type="NCBI Taxonomy" id="408172"/>
    <lineage>
        <taxon>unclassified sequences</taxon>
        <taxon>metagenomes</taxon>
        <taxon>ecological metagenomes</taxon>
    </lineage>
</organism>
<dbReference type="InterPro" id="IPR001750">
    <property type="entry name" value="ND/Mrp_TM"/>
</dbReference>
<dbReference type="AlphaFoldDB" id="A0A381WCS7"/>
<evidence type="ECO:0000256" key="6">
    <source>
        <dbReference type="SAM" id="Phobius"/>
    </source>
</evidence>
<dbReference type="PRINTS" id="PR01437">
    <property type="entry name" value="NUOXDRDTASE4"/>
</dbReference>
<dbReference type="GO" id="GO:0005886">
    <property type="term" value="C:plasma membrane"/>
    <property type="evidence" value="ECO:0007669"/>
    <property type="project" value="UniProtKB-SubCell"/>
</dbReference>
<dbReference type="PANTHER" id="PTHR42703:SF1">
    <property type="entry name" value="NA(+)_H(+) ANTIPORTER SUBUNIT D1"/>
    <property type="match status" value="1"/>
</dbReference>
<evidence type="ECO:0000256" key="2">
    <source>
        <dbReference type="ARBA" id="ARBA00022475"/>
    </source>
</evidence>
<gene>
    <name evidence="8" type="ORF">METZ01_LOCUS103149</name>
</gene>
<evidence type="ECO:0000256" key="5">
    <source>
        <dbReference type="ARBA" id="ARBA00023136"/>
    </source>
</evidence>
<proteinExistence type="predicted"/>
<evidence type="ECO:0000256" key="1">
    <source>
        <dbReference type="ARBA" id="ARBA00004651"/>
    </source>
</evidence>
<accession>A0A381WCS7</accession>
<dbReference type="PANTHER" id="PTHR42703">
    <property type="entry name" value="NADH DEHYDROGENASE"/>
    <property type="match status" value="1"/>
</dbReference>
<comment type="subcellular location">
    <subcellularLocation>
        <location evidence="1">Cell membrane</location>
        <topology evidence="1">Multi-pass membrane protein</topology>
    </subcellularLocation>
</comment>
<sequence>MGGWAPPWGIEYAVDSANAFILLLVSSIATVVLLYCPSSVSKEIRAGREHMFYCMFILCLTGLLGIAITGDAFNIFVFLEISSLSSYALIAMGGQRKALTASFQYLIMGTIGATFFLIGVGLLYMITGTLNLADLQTRIPQIQDSRPLLAAFAFITVGLALKAALFPLHLWLPNAYAYAPSGVSAFMAATATKVSLYVLLRFTFTLFGAEFAFGELPLHWVLLVPAVIAMFAGSFSAIFQRDIKRMLAYSSVAHIGYITLAIALASQAGVQAAMLHMFNHGLMKAALFCALGCIFYRIGSTRIEDMAGLGRQMPWTFAAIVTGGLSLLGAPLTAGFISKWFLVQAALEQSLWWLVVLIVASSMLAVVYVWRLVEALYFKKPTAGSENVREAPLSVLLPTLLLAAANIYFGLDTRLTVELTGNAAVLLMRGHM</sequence>
<keyword evidence="3 6" id="KW-0812">Transmembrane</keyword>
<feature type="domain" description="NADH:quinone oxidoreductase/Mrp antiporter transmembrane" evidence="7">
    <location>
        <begin position="71"/>
        <end position="364"/>
    </location>
</feature>
<evidence type="ECO:0000313" key="8">
    <source>
        <dbReference type="EMBL" id="SVA50295.1"/>
    </source>
</evidence>
<keyword evidence="4 6" id="KW-1133">Transmembrane helix</keyword>
<feature type="transmembrane region" description="Helical" evidence="6">
    <location>
        <begin position="75"/>
        <end position="93"/>
    </location>
</feature>
<feature type="transmembrane region" description="Helical" evidence="6">
    <location>
        <begin position="105"/>
        <end position="127"/>
    </location>
</feature>
<keyword evidence="5 6" id="KW-0472">Membrane</keyword>
<feature type="transmembrane region" description="Helical" evidence="6">
    <location>
        <begin position="391"/>
        <end position="411"/>
    </location>
</feature>
<name>A0A381WCS7_9ZZZZ</name>
<feature type="transmembrane region" description="Helical" evidence="6">
    <location>
        <begin position="20"/>
        <end position="38"/>
    </location>
</feature>
<feature type="transmembrane region" description="Helical" evidence="6">
    <location>
        <begin position="147"/>
        <end position="168"/>
    </location>
</feature>
<feature type="transmembrane region" description="Helical" evidence="6">
    <location>
        <begin position="220"/>
        <end position="239"/>
    </location>
</feature>
<dbReference type="EMBL" id="UINC01011390">
    <property type="protein sequence ID" value="SVA50295.1"/>
    <property type="molecule type" value="Genomic_DNA"/>
</dbReference>
<keyword evidence="2" id="KW-1003">Cell membrane</keyword>